<dbReference type="InterPro" id="IPR000182">
    <property type="entry name" value="GNAT_dom"/>
</dbReference>
<evidence type="ECO:0000313" key="2">
    <source>
        <dbReference type="EMBL" id="MFC4336769.1"/>
    </source>
</evidence>
<reference evidence="3" key="1">
    <citation type="journal article" date="2019" name="Int. J. Syst. Evol. Microbiol.">
        <title>The Global Catalogue of Microorganisms (GCM) 10K type strain sequencing project: providing services to taxonomists for standard genome sequencing and annotation.</title>
        <authorList>
            <consortium name="The Broad Institute Genomics Platform"/>
            <consortium name="The Broad Institute Genome Sequencing Center for Infectious Disease"/>
            <person name="Wu L."/>
            <person name="Ma J."/>
        </authorList>
    </citation>
    <scope>NUCLEOTIDE SEQUENCE [LARGE SCALE GENOMIC DNA]</scope>
    <source>
        <strain evidence="3">IBRC-M 10908</strain>
    </source>
</reference>
<dbReference type="Gene3D" id="3.40.630.30">
    <property type="match status" value="1"/>
</dbReference>
<name>A0ABV8U1Z5_9ACTN</name>
<feature type="domain" description="N-acetyltransferase" evidence="1">
    <location>
        <begin position="122"/>
        <end position="252"/>
    </location>
</feature>
<accession>A0ABV8U1Z5</accession>
<gene>
    <name evidence="2" type="ORF">ACFPET_16330</name>
</gene>
<dbReference type="PROSITE" id="PS51186">
    <property type="entry name" value="GNAT"/>
    <property type="match status" value="1"/>
</dbReference>
<dbReference type="Proteomes" id="UP001595823">
    <property type="component" value="Unassembled WGS sequence"/>
</dbReference>
<evidence type="ECO:0000313" key="3">
    <source>
        <dbReference type="Proteomes" id="UP001595823"/>
    </source>
</evidence>
<dbReference type="SUPFAM" id="SSF55729">
    <property type="entry name" value="Acyl-CoA N-acyltransferases (Nat)"/>
    <property type="match status" value="1"/>
</dbReference>
<protein>
    <recommendedName>
        <fullName evidence="1">N-acetyltransferase domain-containing protein</fullName>
    </recommendedName>
</protein>
<dbReference type="InterPro" id="IPR016181">
    <property type="entry name" value="Acyl_CoA_acyltransferase"/>
</dbReference>
<comment type="caution">
    <text evidence="2">The sequence shown here is derived from an EMBL/GenBank/DDBJ whole genome shotgun (WGS) entry which is preliminary data.</text>
</comment>
<organism evidence="2 3">
    <name type="scientific">Salininema proteolyticum</name>
    <dbReference type="NCBI Taxonomy" id="1607685"/>
    <lineage>
        <taxon>Bacteria</taxon>
        <taxon>Bacillati</taxon>
        <taxon>Actinomycetota</taxon>
        <taxon>Actinomycetes</taxon>
        <taxon>Glycomycetales</taxon>
        <taxon>Glycomycetaceae</taxon>
        <taxon>Salininema</taxon>
    </lineage>
</organism>
<proteinExistence type="predicted"/>
<keyword evidence="3" id="KW-1185">Reference proteome</keyword>
<dbReference type="EMBL" id="JBHSDK010000021">
    <property type="protein sequence ID" value="MFC4336769.1"/>
    <property type="molecule type" value="Genomic_DNA"/>
</dbReference>
<evidence type="ECO:0000259" key="1">
    <source>
        <dbReference type="PROSITE" id="PS51186"/>
    </source>
</evidence>
<sequence>MKTGNEALEDVLDRKAELDFAAASGESPGAGLRWFGRTAATRFPALPGHVPYNKVRGYRAGDRRRLPAMLDFYRSLGLAPAVEVRSDDDTPEVRRTLADAGLAPGESTVLLRARPARSEPALPVREAAADDEEYLQVLLEGFGVGDDRALLRRMFAVEHSTPGIRRFLAYSDGAPVAAGSLYTGRRASLLAGAATLPALRNRGFQSALVAARLTGAAESDGPAIVTAAERSASHANLTRLGFTLAQRRTVWR</sequence>
<dbReference type="RefSeq" id="WP_380623008.1">
    <property type="nucleotide sequence ID" value="NZ_JBHSDK010000021.1"/>
</dbReference>